<dbReference type="GeneID" id="93072876"/>
<dbReference type="RefSeq" id="WP_004455531.1">
    <property type="nucleotide sequence ID" value="NZ_ANZB01000010.1"/>
</dbReference>
<evidence type="ECO:0000256" key="2">
    <source>
        <dbReference type="ARBA" id="ARBA00022692"/>
    </source>
</evidence>
<reference evidence="7 10" key="1">
    <citation type="journal article" date="2015" name="Genome Announc.">
        <title>Complete Genome Sequence of the Nitrogen-Fixing and Solvent-Producing Clostridium pasteurianum DSM 525.</title>
        <authorList>
            <person name="Poehlein A."/>
            <person name="Grosse-Honebrink A."/>
            <person name="Zhang Y."/>
            <person name="Minton N.P."/>
            <person name="Daniel R."/>
        </authorList>
    </citation>
    <scope>NUCLEOTIDE SEQUENCE [LARGE SCALE GENOMIC DNA]</scope>
    <source>
        <strain evidence="7">DSM 525</strain>
        <strain evidence="10">DSM 525 / ATCC 6013</strain>
    </source>
</reference>
<evidence type="ECO:0000313" key="7">
    <source>
        <dbReference type="EMBL" id="AJA50746.1"/>
    </source>
</evidence>
<accession>A0A0H3J4B9</accession>
<proteinExistence type="predicted"/>
<feature type="transmembrane region" description="Helical" evidence="5">
    <location>
        <begin position="379"/>
        <end position="403"/>
    </location>
</feature>
<dbReference type="PANTHER" id="PTHR37422:SF13">
    <property type="entry name" value="LIPOPOLYSACCHARIDE BIOSYNTHESIS PROTEIN PA4999-RELATED"/>
    <property type="match status" value="1"/>
</dbReference>
<feature type="transmembrane region" description="Helical" evidence="5">
    <location>
        <begin position="260"/>
        <end position="278"/>
    </location>
</feature>
<dbReference type="GO" id="GO:0016020">
    <property type="term" value="C:membrane"/>
    <property type="evidence" value="ECO:0007669"/>
    <property type="project" value="UniProtKB-SubCell"/>
</dbReference>
<protein>
    <submittedName>
        <fullName evidence="7">O-antigen ligase like membrane protein</fullName>
    </submittedName>
</protein>
<keyword evidence="3 5" id="KW-1133">Transmembrane helix</keyword>
<feature type="transmembrane region" description="Helical" evidence="5">
    <location>
        <begin position="193"/>
        <end position="210"/>
    </location>
</feature>
<keyword evidence="4 5" id="KW-0472">Membrane</keyword>
<reference evidence="8 9" key="3">
    <citation type="journal article" name="Genome Announc.">
        <title>Improved Draft Genome Sequence of Clostridium pasteurianum Strain ATCC 6013 (DSM 525) Using a Hybrid Next-Generation Sequencing Approach.</title>
        <authorList>
            <person name="Pyne M.E."/>
            <person name="Utturkar S."/>
            <person name="Brown S.D."/>
            <person name="Moo-Young M."/>
            <person name="Chung D.A."/>
            <person name="Chou C.P."/>
        </authorList>
    </citation>
    <scope>NUCLEOTIDE SEQUENCE [LARGE SCALE GENOMIC DNA]</scope>
    <source>
        <strain evidence="8 9">ATCC 6013</strain>
    </source>
</reference>
<dbReference type="eggNOG" id="ENOG5033BSA">
    <property type="taxonomic scope" value="Bacteria"/>
</dbReference>
<feature type="transmembrane region" description="Helical" evidence="5">
    <location>
        <begin position="222"/>
        <end position="248"/>
    </location>
</feature>
<evidence type="ECO:0000313" key="8">
    <source>
        <dbReference type="EMBL" id="KRU13244.1"/>
    </source>
</evidence>
<dbReference type="Proteomes" id="UP000030905">
    <property type="component" value="Chromosome"/>
</dbReference>
<keyword evidence="2 5" id="KW-0812">Transmembrane</keyword>
<dbReference type="KEGG" id="cpae:CPAST_c06580"/>
<feature type="transmembrane region" description="Helical" evidence="5">
    <location>
        <begin position="349"/>
        <end position="367"/>
    </location>
</feature>
<sequence length="427" mass="48749">MKITDKCINFLEYIVAICMILDFHSVWTRVNSDLKTINSLVLFVTLAILGLIVIKYIIRNKKEFTVLLIIITSIVIYNIIFISFNQINTKNFILVFLVILLEFIIYSIYNIKINKNNVILTNISNVIIILSVISLVFYIFGSNMNLVSPNKQVLIDWGGEHFIPSYYNLYYETQITFISNFRVIRNSGIFNEPAIYAACLCLALIPQLFLNAKKNKIKIGIILFTLVTTFSTTGIIVGLLLTCISLFFRRTYRIKNSIKILLMPILVFCSIYVIVFFINDKLIQSKYNSRGSYSVRMDDIRVGIEAWKDHKFLGNGYNDKVSIQNYMDLSIRGVDTGGSNGTMLILSQGGIYLLSIYIISFSLAIAYSIKRKNFNNIYIYLTIVILLCANAIPYNYIVVYFVGNGIICNFISKGIEKSKINGGFKIK</sequence>
<keyword evidence="7" id="KW-0436">Ligase</keyword>
<feature type="transmembrane region" description="Helical" evidence="5">
    <location>
        <begin position="39"/>
        <end position="58"/>
    </location>
</feature>
<evidence type="ECO:0000256" key="5">
    <source>
        <dbReference type="SAM" id="Phobius"/>
    </source>
</evidence>
<evidence type="ECO:0000256" key="3">
    <source>
        <dbReference type="ARBA" id="ARBA00022989"/>
    </source>
</evidence>
<feature type="transmembrane region" description="Helical" evidence="5">
    <location>
        <begin position="92"/>
        <end position="111"/>
    </location>
</feature>
<dbReference type="KEGG" id="cpat:CLPA_c06580"/>
<dbReference type="EMBL" id="JPGY02000001">
    <property type="protein sequence ID" value="KRU13244.1"/>
    <property type="molecule type" value="Genomic_DNA"/>
</dbReference>
<dbReference type="PATRIC" id="fig|1262449.3.peg.2916"/>
<feature type="transmembrane region" description="Helical" evidence="5">
    <location>
        <begin position="7"/>
        <end position="27"/>
    </location>
</feature>
<comment type="subcellular location">
    <subcellularLocation>
        <location evidence="1">Membrane</location>
        <topology evidence="1">Multi-pass membrane protein</topology>
    </subcellularLocation>
</comment>
<dbReference type="AlphaFoldDB" id="A0A0H3J4B9"/>
<dbReference type="InterPro" id="IPR007016">
    <property type="entry name" value="O-antigen_ligase-rel_domated"/>
</dbReference>
<evidence type="ECO:0000259" key="6">
    <source>
        <dbReference type="Pfam" id="PF04932"/>
    </source>
</evidence>
<dbReference type="Pfam" id="PF04932">
    <property type="entry name" value="Wzy_C"/>
    <property type="match status" value="1"/>
</dbReference>
<organism evidence="7 10">
    <name type="scientific">Clostridium pasteurianum DSM 525 = ATCC 6013</name>
    <dbReference type="NCBI Taxonomy" id="1262449"/>
    <lineage>
        <taxon>Bacteria</taxon>
        <taxon>Bacillati</taxon>
        <taxon>Bacillota</taxon>
        <taxon>Clostridia</taxon>
        <taxon>Eubacteriales</taxon>
        <taxon>Clostridiaceae</taxon>
        <taxon>Clostridium</taxon>
    </lineage>
</organism>
<evidence type="ECO:0000313" key="10">
    <source>
        <dbReference type="Proteomes" id="UP000030905"/>
    </source>
</evidence>
<dbReference type="InterPro" id="IPR051533">
    <property type="entry name" value="WaaL-like"/>
</dbReference>
<keyword evidence="10" id="KW-1185">Reference proteome</keyword>
<name>A0A0H3J4B9_CLOPA</name>
<dbReference type="PANTHER" id="PTHR37422">
    <property type="entry name" value="TEICHURONIC ACID BIOSYNTHESIS PROTEIN TUAE"/>
    <property type="match status" value="1"/>
</dbReference>
<gene>
    <name evidence="7" type="ORF">CLPA_c06580</name>
    <name evidence="8" type="ORF">CP6013_02492</name>
</gene>
<feature type="transmembrane region" description="Helical" evidence="5">
    <location>
        <begin position="65"/>
        <end position="86"/>
    </location>
</feature>
<evidence type="ECO:0000313" key="9">
    <source>
        <dbReference type="Proteomes" id="UP000028042"/>
    </source>
</evidence>
<evidence type="ECO:0000256" key="1">
    <source>
        <dbReference type="ARBA" id="ARBA00004141"/>
    </source>
</evidence>
<feature type="domain" description="O-antigen ligase-related" evidence="6">
    <location>
        <begin position="221"/>
        <end position="358"/>
    </location>
</feature>
<evidence type="ECO:0000256" key="4">
    <source>
        <dbReference type="ARBA" id="ARBA00023136"/>
    </source>
</evidence>
<dbReference type="Proteomes" id="UP000028042">
    <property type="component" value="Unassembled WGS sequence"/>
</dbReference>
<dbReference type="GO" id="GO:0016874">
    <property type="term" value="F:ligase activity"/>
    <property type="evidence" value="ECO:0007669"/>
    <property type="project" value="UniProtKB-KW"/>
</dbReference>
<reference evidence="8" key="2">
    <citation type="submission" date="2015-10" db="EMBL/GenBank/DDBJ databases">
        <title>Improved Draft Genome Sequence of Clostridium pasteurianum Strain ATCC 6013 (DSM 525) Using a Hybrid Next-Generation Sequencing Approach.</title>
        <authorList>
            <person name="Pyne M.E."/>
            <person name="Utturkar S.M."/>
            <person name="Brown S.D."/>
            <person name="Moo-Young M."/>
            <person name="Chung D.A."/>
            <person name="Chou P.C."/>
        </authorList>
    </citation>
    <scope>NUCLEOTIDE SEQUENCE</scope>
    <source>
        <strain evidence="8">ATCC 6013</strain>
    </source>
</reference>
<dbReference type="EMBL" id="CP009268">
    <property type="protein sequence ID" value="AJA50746.1"/>
    <property type="molecule type" value="Genomic_DNA"/>
</dbReference>
<feature type="transmembrane region" description="Helical" evidence="5">
    <location>
        <begin position="118"/>
        <end position="140"/>
    </location>
</feature>